<reference evidence="2 3" key="1">
    <citation type="journal article" date="2008" name="Nature">
        <title>The Phaeodactylum genome reveals the evolutionary history of diatom genomes.</title>
        <authorList>
            <person name="Bowler C."/>
            <person name="Allen A.E."/>
            <person name="Badger J.H."/>
            <person name="Grimwood J."/>
            <person name="Jabbari K."/>
            <person name="Kuo A."/>
            <person name="Maheswari U."/>
            <person name="Martens C."/>
            <person name="Maumus F."/>
            <person name="Otillar R.P."/>
            <person name="Rayko E."/>
            <person name="Salamov A."/>
            <person name="Vandepoele K."/>
            <person name="Beszteri B."/>
            <person name="Gruber A."/>
            <person name="Heijde M."/>
            <person name="Katinka M."/>
            <person name="Mock T."/>
            <person name="Valentin K."/>
            <person name="Verret F."/>
            <person name="Berges J.A."/>
            <person name="Brownlee C."/>
            <person name="Cadoret J.P."/>
            <person name="Chiovitti A."/>
            <person name="Choi C.J."/>
            <person name="Coesel S."/>
            <person name="De Martino A."/>
            <person name="Detter J.C."/>
            <person name="Durkin C."/>
            <person name="Falciatore A."/>
            <person name="Fournet J."/>
            <person name="Haruta M."/>
            <person name="Huysman M.J."/>
            <person name="Jenkins B.D."/>
            <person name="Jiroutova K."/>
            <person name="Jorgensen R.E."/>
            <person name="Joubert Y."/>
            <person name="Kaplan A."/>
            <person name="Kroger N."/>
            <person name="Kroth P.G."/>
            <person name="La Roche J."/>
            <person name="Lindquist E."/>
            <person name="Lommer M."/>
            <person name="Martin-Jezequel V."/>
            <person name="Lopez P.J."/>
            <person name="Lucas S."/>
            <person name="Mangogna M."/>
            <person name="McGinnis K."/>
            <person name="Medlin L.K."/>
            <person name="Montsant A."/>
            <person name="Oudot-Le Secq M.P."/>
            <person name="Napoli C."/>
            <person name="Obornik M."/>
            <person name="Parker M.S."/>
            <person name="Petit J.L."/>
            <person name="Porcel B.M."/>
            <person name="Poulsen N."/>
            <person name="Robison M."/>
            <person name="Rychlewski L."/>
            <person name="Rynearson T.A."/>
            <person name="Schmutz J."/>
            <person name="Shapiro H."/>
            <person name="Siaut M."/>
            <person name="Stanley M."/>
            <person name="Sussman M.R."/>
            <person name="Taylor A.R."/>
            <person name="Vardi A."/>
            <person name="von Dassow P."/>
            <person name="Vyverman W."/>
            <person name="Willis A."/>
            <person name="Wyrwicz L.S."/>
            <person name="Rokhsar D.S."/>
            <person name="Weissenbach J."/>
            <person name="Armbrust E.V."/>
            <person name="Green B.R."/>
            <person name="Van de Peer Y."/>
            <person name="Grigoriev I.V."/>
        </authorList>
    </citation>
    <scope>NUCLEOTIDE SEQUENCE [LARGE SCALE GENOMIC DNA]</scope>
    <source>
        <strain evidence="2 3">CCAP 1055/1</strain>
    </source>
</reference>
<dbReference type="GeneID" id="7197809"/>
<name>B7FUJ3_PHATC</name>
<dbReference type="AlphaFoldDB" id="B7FUJ3"/>
<feature type="region of interest" description="Disordered" evidence="1">
    <location>
        <begin position="121"/>
        <end position="150"/>
    </location>
</feature>
<dbReference type="KEGG" id="pti:PHATRDRAFT_44570"/>
<organism evidence="2 3">
    <name type="scientific">Phaeodactylum tricornutum (strain CCAP 1055/1)</name>
    <dbReference type="NCBI Taxonomy" id="556484"/>
    <lineage>
        <taxon>Eukaryota</taxon>
        <taxon>Sar</taxon>
        <taxon>Stramenopiles</taxon>
        <taxon>Ochrophyta</taxon>
        <taxon>Bacillariophyta</taxon>
        <taxon>Bacillariophyceae</taxon>
        <taxon>Bacillariophycidae</taxon>
        <taxon>Naviculales</taxon>
        <taxon>Phaeodactylaceae</taxon>
        <taxon>Phaeodactylum</taxon>
    </lineage>
</organism>
<protein>
    <submittedName>
        <fullName evidence="2">Uncharacterized protein</fullName>
    </submittedName>
</protein>
<evidence type="ECO:0000313" key="2">
    <source>
        <dbReference type="EMBL" id="EEC50272.1"/>
    </source>
</evidence>
<dbReference type="OrthoDB" id="10684649at2759"/>
<sequence>MVYPHLFVVPEEDLAAGPEPSPRMYSGTHDPSSAFHQIAPSMTVASPHTLGNGGTFPAALWQGSVMSQSNSSTMNHNTTSLSSQGTSGVGINMNDGRANIFLQEQQRQQLHLQQMGGGSLQSQFAGVKPPASYVSPSHAHPFLSHHSGDSNRAPYPSHGPIYSHSADWGDRADSILAAAIAVTNGGSSGGLSNNGGGQSGFDILAPDGRLNLNVGTPSATRAQAATGPFTMNNSTPWIGSAPAAGNSAMGGFGMPNNSIHTGGVNMHSTSQDQQPSWNQFSSYSNMGTTNPIGSGMSGPAPHVFNATVSGHKKRRSSSISSTASLNHMGQTRESYNDRNHFYQENDLRRGPAMIDGGLMGGTQSAHNNATNTVRADMERIIKRPQKKKRAKTFPDKLMDAMIGHVEEDAAAWLPDGKSFVIVS</sequence>
<proteinExistence type="predicted"/>
<gene>
    <name evidence="2" type="ORF">PHATRDRAFT_44570</name>
</gene>
<feature type="region of interest" description="Disordered" evidence="1">
    <location>
        <begin position="310"/>
        <end position="333"/>
    </location>
</feature>
<dbReference type="PaxDb" id="2850-Phatr44570"/>
<dbReference type="InParanoid" id="B7FUJ3"/>
<reference evidence="3" key="2">
    <citation type="submission" date="2008-08" db="EMBL/GenBank/DDBJ databases">
        <authorList>
            <consortium name="Diatom Consortium"/>
            <person name="Grigoriev I."/>
            <person name="Grimwood J."/>
            <person name="Kuo A."/>
            <person name="Otillar R.P."/>
            <person name="Salamov A."/>
            <person name="Detter J.C."/>
            <person name="Lindquist E."/>
            <person name="Shapiro H."/>
            <person name="Lucas S."/>
            <person name="Glavina del Rio T."/>
            <person name="Pitluck S."/>
            <person name="Rokhsar D."/>
            <person name="Bowler C."/>
        </authorList>
    </citation>
    <scope>GENOME REANNOTATION</scope>
    <source>
        <strain evidence="3">CCAP 1055/1</strain>
    </source>
</reference>
<dbReference type="Proteomes" id="UP000000759">
    <property type="component" value="Chromosome 4"/>
</dbReference>
<evidence type="ECO:0000256" key="1">
    <source>
        <dbReference type="SAM" id="MobiDB-lite"/>
    </source>
</evidence>
<evidence type="ECO:0000313" key="3">
    <source>
        <dbReference type="Proteomes" id="UP000000759"/>
    </source>
</evidence>
<keyword evidence="3" id="KW-1185">Reference proteome</keyword>
<accession>B7FUJ3</accession>
<dbReference type="RefSeq" id="XP_002178607.1">
    <property type="nucleotide sequence ID" value="XM_002178571.1"/>
</dbReference>
<feature type="non-terminal residue" evidence="2">
    <location>
        <position position="423"/>
    </location>
</feature>
<dbReference type="EMBL" id="CM000607">
    <property type="protein sequence ID" value="EEC50272.1"/>
    <property type="molecule type" value="Genomic_DNA"/>
</dbReference>